<dbReference type="Pfam" id="PF00410">
    <property type="entry name" value="Ribosomal_S8"/>
    <property type="match status" value="1"/>
</dbReference>
<evidence type="ECO:0000313" key="8">
    <source>
        <dbReference type="Proteomes" id="UP000178599"/>
    </source>
</evidence>
<sequence length="128" mass="14400">MVYYDALIRIKNAQAVGKKKTRVLFTKANLAVLNILLQNKYVAGVVKKGKGVRRMIEVDLCYEEDGRPAINEVIFMSKPSKRVYTGIKELRPVRQGYGLGVVSTSKGLMSAMEARKNKVGGEYLFKVW</sequence>
<comment type="caution">
    <text evidence="7">The sequence shown here is derived from an EMBL/GenBank/DDBJ whole genome shotgun (WGS) entry which is preliminary data.</text>
</comment>
<dbReference type="Gene3D" id="3.30.1490.10">
    <property type="match status" value="1"/>
</dbReference>
<dbReference type="InterPro" id="IPR000630">
    <property type="entry name" value="Ribosomal_uS8"/>
</dbReference>
<dbReference type="GO" id="GO:0005737">
    <property type="term" value="C:cytoplasm"/>
    <property type="evidence" value="ECO:0007669"/>
    <property type="project" value="UniProtKB-ARBA"/>
</dbReference>
<evidence type="ECO:0000256" key="3">
    <source>
        <dbReference type="ARBA" id="ARBA00023274"/>
    </source>
</evidence>
<evidence type="ECO:0000256" key="4">
    <source>
        <dbReference type="ARBA" id="ARBA00035258"/>
    </source>
</evidence>
<evidence type="ECO:0000313" key="7">
    <source>
        <dbReference type="EMBL" id="OGZ03253.1"/>
    </source>
</evidence>
<evidence type="ECO:0000256" key="6">
    <source>
        <dbReference type="RuleBase" id="RU003660"/>
    </source>
</evidence>
<reference evidence="7 8" key="1">
    <citation type="journal article" date="2016" name="Nat. Commun.">
        <title>Thousands of microbial genomes shed light on interconnected biogeochemical processes in an aquifer system.</title>
        <authorList>
            <person name="Anantharaman K."/>
            <person name="Brown C.T."/>
            <person name="Hug L.A."/>
            <person name="Sharon I."/>
            <person name="Castelle C.J."/>
            <person name="Probst A.J."/>
            <person name="Thomas B.C."/>
            <person name="Singh A."/>
            <person name="Wilkins M.J."/>
            <person name="Karaoz U."/>
            <person name="Brodie E.L."/>
            <person name="Williams K.H."/>
            <person name="Hubbard S.S."/>
            <person name="Banfield J.F."/>
        </authorList>
    </citation>
    <scope>NUCLEOTIDE SEQUENCE [LARGE SCALE GENOMIC DNA]</scope>
</reference>
<dbReference type="EMBL" id="MHLE01000006">
    <property type="protein sequence ID" value="OGZ03253.1"/>
    <property type="molecule type" value="Genomic_DNA"/>
</dbReference>
<dbReference type="InterPro" id="IPR035987">
    <property type="entry name" value="Ribosomal_uS8_sf"/>
</dbReference>
<dbReference type="Gene3D" id="3.30.1370.30">
    <property type="match status" value="1"/>
</dbReference>
<dbReference type="GO" id="GO:0006412">
    <property type="term" value="P:translation"/>
    <property type="evidence" value="ECO:0007669"/>
    <property type="project" value="InterPro"/>
</dbReference>
<dbReference type="Proteomes" id="UP000178599">
    <property type="component" value="Unassembled WGS sequence"/>
</dbReference>
<dbReference type="SUPFAM" id="SSF56047">
    <property type="entry name" value="Ribosomal protein S8"/>
    <property type="match status" value="1"/>
</dbReference>
<name>A0A1G2CPE1_9BACT</name>
<dbReference type="GO" id="GO:0003735">
    <property type="term" value="F:structural constituent of ribosome"/>
    <property type="evidence" value="ECO:0007669"/>
    <property type="project" value="InterPro"/>
</dbReference>
<dbReference type="PROSITE" id="PS00053">
    <property type="entry name" value="RIBOSOMAL_S8"/>
    <property type="match status" value="1"/>
</dbReference>
<comment type="similarity">
    <text evidence="1 6">Belongs to the universal ribosomal protein uS8 family.</text>
</comment>
<proteinExistence type="inferred from homology"/>
<dbReference type="GO" id="GO:1990904">
    <property type="term" value="C:ribonucleoprotein complex"/>
    <property type="evidence" value="ECO:0007669"/>
    <property type="project" value="UniProtKB-KW"/>
</dbReference>
<dbReference type="PANTHER" id="PTHR11758">
    <property type="entry name" value="40S RIBOSOMAL PROTEIN S15A"/>
    <property type="match status" value="1"/>
</dbReference>
<dbReference type="GO" id="GO:0005840">
    <property type="term" value="C:ribosome"/>
    <property type="evidence" value="ECO:0007669"/>
    <property type="project" value="UniProtKB-KW"/>
</dbReference>
<evidence type="ECO:0000256" key="2">
    <source>
        <dbReference type="ARBA" id="ARBA00022980"/>
    </source>
</evidence>
<protein>
    <recommendedName>
        <fullName evidence="4">Small ribosomal subunit protein uS8</fullName>
    </recommendedName>
    <alternativeName>
        <fullName evidence="5">30S ribosomal protein S8</fullName>
    </alternativeName>
</protein>
<gene>
    <name evidence="7" type="ORF">A2390_01745</name>
</gene>
<dbReference type="AlphaFoldDB" id="A0A1G2CPE1"/>
<organism evidence="7 8">
    <name type="scientific">Candidatus Liptonbacteria bacterium RIFOXYB1_FULL_36_10</name>
    <dbReference type="NCBI Taxonomy" id="1798654"/>
    <lineage>
        <taxon>Bacteria</taxon>
        <taxon>Candidatus Liptoniibacteriota</taxon>
    </lineage>
</organism>
<evidence type="ECO:0000256" key="1">
    <source>
        <dbReference type="ARBA" id="ARBA00006471"/>
    </source>
</evidence>
<evidence type="ECO:0000256" key="5">
    <source>
        <dbReference type="ARBA" id="ARBA00035525"/>
    </source>
</evidence>
<accession>A0A1G2CPE1</accession>
<dbReference type="FunFam" id="3.30.1490.10:FF:000001">
    <property type="entry name" value="30S ribosomal protein S8"/>
    <property type="match status" value="1"/>
</dbReference>
<keyword evidence="3 6" id="KW-0687">Ribonucleoprotein</keyword>
<dbReference type="InterPro" id="IPR047863">
    <property type="entry name" value="Ribosomal_uS8_CS"/>
</dbReference>
<keyword evidence="2 6" id="KW-0689">Ribosomal protein</keyword>